<keyword evidence="6" id="KW-0472">Membrane</keyword>
<feature type="compositionally biased region" description="Basic and acidic residues" evidence="5">
    <location>
        <begin position="370"/>
        <end position="390"/>
    </location>
</feature>
<proteinExistence type="predicted"/>
<dbReference type="InterPro" id="IPR002792">
    <property type="entry name" value="TRAM_dom"/>
</dbReference>
<evidence type="ECO:0000313" key="8">
    <source>
        <dbReference type="EMBL" id="MFC0423872.1"/>
    </source>
</evidence>
<gene>
    <name evidence="8" type="ORF">ACFFGS_07020</name>
</gene>
<dbReference type="InterPro" id="IPR052041">
    <property type="entry name" value="Nucleic_acid_metab_PIN/TRAM"/>
</dbReference>
<evidence type="ECO:0000259" key="7">
    <source>
        <dbReference type="PROSITE" id="PS50926"/>
    </source>
</evidence>
<dbReference type="SMART" id="SM00670">
    <property type="entry name" value="PINc"/>
    <property type="match status" value="1"/>
</dbReference>
<dbReference type="InterPro" id="IPR036259">
    <property type="entry name" value="MFS_trans_sf"/>
</dbReference>
<evidence type="ECO:0000313" key="9">
    <source>
        <dbReference type="Proteomes" id="UP001589855"/>
    </source>
</evidence>
<feature type="transmembrane region" description="Helical" evidence="6">
    <location>
        <begin position="40"/>
        <end position="59"/>
    </location>
</feature>
<keyword evidence="6" id="KW-1133">Transmembrane helix</keyword>
<name>A0ABV6K335_9LACO</name>
<dbReference type="SUPFAM" id="SSF103473">
    <property type="entry name" value="MFS general substrate transporter"/>
    <property type="match status" value="1"/>
</dbReference>
<dbReference type="InterPro" id="IPR002716">
    <property type="entry name" value="PIN_dom"/>
</dbReference>
<evidence type="ECO:0000256" key="6">
    <source>
        <dbReference type="SAM" id="Phobius"/>
    </source>
</evidence>
<feature type="transmembrane region" description="Helical" evidence="6">
    <location>
        <begin position="108"/>
        <end position="129"/>
    </location>
</feature>
<keyword evidence="9" id="KW-1185">Reference proteome</keyword>
<evidence type="ECO:0000256" key="1">
    <source>
        <dbReference type="ARBA" id="ARBA00001946"/>
    </source>
</evidence>
<keyword evidence="2" id="KW-0540">Nuclease</keyword>
<dbReference type="Gene3D" id="3.40.50.1010">
    <property type="entry name" value="5'-nuclease"/>
    <property type="match status" value="1"/>
</dbReference>
<reference evidence="8 9" key="1">
    <citation type="submission" date="2024-09" db="EMBL/GenBank/DDBJ databases">
        <authorList>
            <person name="Sun Q."/>
            <person name="Mori K."/>
        </authorList>
    </citation>
    <scope>NUCLEOTIDE SEQUENCE [LARGE SCALE GENOMIC DNA]</scope>
    <source>
        <strain evidence="8 9">TBRC 4575</strain>
    </source>
</reference>
<keyword evidence="4" id="KW-0460">Magnesium</keyword>
<keyword evidence="6" id="KW-0812">Transmembrane</keyword>
<evidence type="ECO:0000256" key="5">
    <source>
        <dbReference type="SAM" id="MobiDB-lite"/>
    </source>
</evidence>
<dbReference type="Proteomes" id="UP001589855">
    <property type="component" value="Unassembled WGS sequence"/>
</dbReference>
<dbReference type="EMBL" id="JBHLUK010000062">
    <property type="protein sequence ID" value="MFC0423872.1"/>
    <property type="molecule type" value="Genomic_DNA"/>
</dbReference>
<dbReference type="RefSeq" id="WP_137645546.1">
    <property type="nucleotide sequence ID" value="NZ_BAABRM010000020.1"/>
</dbReference>
<feature type="compositionally biased region" description="Low complexity" evidence="5">
    <location>
        <begin position="391"/>
        <end position="408"/>
    </location>
</feature>
<dbReference type="PANTHER" id="PTHR11603:SF147">
    <property type="entry name" value="MEMBRANE PROTEIN"/>
    <property type="match status" value="1"/>
</dbReference>
<dbReference type="CDD" id="cd09877">
    <property type="entry name" value="PIN_YacL-like"/>
    <property type="match status" value="1"/>
</dbReference>
<evidence type="ECO:0000256" key="4">
    <source>
        <dbReference type="ARBA" id="ARBA00022842"/>
    </source>
</evidence>
<feature type="region of interest" description="Disordered" evidence="5">
    <location>
        <begin position="364"/>
        <end position="408"/>
    </location>
</feature>
<comment type="caution">
    <text evidence="8">The sequence shown here is derived from an EMBL/GenBank/DDBJ whole genome shotgun (WGS) entry which is preliminary data.</text>
</comment>
<evidence type="ECO:0000256" key="3">
    <source>
        <dbReference type="ARBA" id="ARBA00022801"/>
    </source>
</evidence>
<dbReference type="InterPro" id="IPR029060">
    <property type="entry name" value="PIN-like_dom_sf"/>
</dbReference>
<dbReference type="Pfam" id="PF01850">
    <property type="entry name" value="PIN"/>
    <property type="match status" value="1"/>
</dbReference>
<evidence type="ECO:0000256" key="2">
    <source>
        <dbReference type="ARBA" id="ARBA00022722"/>
    </source>
</evidence>
<feature type="domain" description="TRAM" evidence="7">
    <location>
        <begin position="294"/>
        <end position="355"/>
    </location>
</feature>
<dbReference type="Pfam" id="PF01938">
    <property type="entry name" value="TRAM"/>
    <property type="match status" value="1"/>
</dbReference>
<dbReference type="PANTHER" id="PTHR11603">
    <property type="entry name" value="AAA FAMILY ATPASE"/>
    <property type="match status" value="1"/>
</dbReference>
<dbReference type="PROSITE" id="PS50926">
    <property type="entry name" value="TRAM"/>
    <property type="match status" value="1"/>
</dbReference>
<protein>
    <submittedName>
        <fullName evidence="8">PIN/TRAM domain-containing protein</fullName>
    </submittedName>
</protein>
<feature type="transmembrane region" description="Helical" evidence="6">
    <location>
        <begin position="80"/>
        <end position="102"/>
    </location>
</feature>
<dbReference type="SUPFAM" id="SSF88723">
    <property type="entry name" value="PIN domain-like"/>
    <property type="match status" value="1"/>
</dbReference>
<accession>A0ABV6K335</accession>
<keyword evidence="3" id="KW-0378">Hydrolase</keyword>
<organism evidence="8 9">
    <name type="scientific">Lactiplantibacillus plajomi</name>
    <dbReference type="NCBI Taxonomy" id="1457217"/>
    <lineage>
        <taxon>Bacteria</taxon>
        <taxon>Bacillati</taxon>
        <taxon>Bacillota</taxon>
        <taxon>Bacilli</taxon>
        <taxon>Lactobacillales</taxon>
        <taxon>Lactobacillaceae</taxon>
        <taxon>Lactiplantibacillus</taxon>
    </lineage>
</organism>
<sequence length="408" mass="46086">MKKLTVRLVFIVVGGTLGLTYLPFLWNALWSQPNVLLNNLLTNFLLGALVLLIISLFLANATVRLVDRVEKNLSKQNPMTLLFGSIGFIIGLLIAVLISQLFNRSPLFLMNTVVPIILMLFFGYIGARVGTTRIDEWRKVFNFRRREKEAGPEITDAQPDKNYHHYKILDTNILIDGRIYDLVKTGFLEGTLLVPNFVLYELQYIADSADSIKRVRGRRGLDILNKLQDEKIIPVEMYEGDFEDIPEVDSKLIQLAKKVNGVIVTNDYNLNKVIEFQNVQVLNINQLAKSLKPRVIPGEEMSVVVVKNGSERQQGVGYLDDGTMVVVEDGKFYINEKVDVIVTSALQTDAGRMIFARLAHANRGLPDDTAPAKDGKRKDNHKDNHQENRNNRGNGNNHRGGNSHNKRH</sequence>
<feature type="transmembrane region" description="Helical" evidence="6">
    <location>
        <begin position="7"/>
        <end position="28"/>
    </location>
</feature>
<comment type="cofactor">
    <cofactor evidence="1">
        <name>Mg(2+)</name>
        <dbReference type="ChEBI" id="CHEBI:18420"/>
    </cofactor>
</comment>